<protein>
    <submittedName>
        <fullName evidence="2">Uncharacterized protein</fullName>
    </submittedName>
</protein>
<evidence type="ECO:0000313" key="2">
    <source>
        <dbReference type="EMBL" id="MBB4246532.1"/>
    </source>
</evidence>
<accession>A0A840GDA3</accession>
<feature type="compositionally biased region" description="Basic residues" evidence="1">
    <location>
        <begin position="185"/>
        <end position="195"/>
    </location>
</feature>
<dbReference type="RefSeq" id="WP_153114596.1">
    <property type="nucleotide sequence ID" value="NZ_JACIGE010000002.1"/>
</dbReference>
<name>A0A840GDA3_RHOTE</name>
<gene>
    <name evidence="2" type="ORF">GGD90_000889</name>
</gene>
<evidence type="ECO:0000313" key="3">
    <source>
        <dbReference type="Proteomes" id="UP000587070"/>
    </source>
</evidence>
<organism evidence="2 3">
    <name type="scientific">Rhodocyclus tenuis</name>
    <name type="common">Rhodospirillum tenue</name>
    <dbReference type="NCBI Taxonomy" id="1066"/>
    <lineage>
        <taxon>Bacteria</taxon>
        <taxon>Pseudomonadati</taxon>
        <taxon>Pseudomonadota</taxon>
        <taxon>Betaproteobacteria</taxon>
        <taxon>Rhodocyclales</taxon>
        <taxon>Rhodocyclaceae</taxon>
        <taxon>Rhodocyclus</taxon>
    </lineage>
</organism>
<sequence>MTTPTIAHIRDAAQRLADAHRLSVARATALEHALSEAAAPIYTAHRPGIDAAAAHEAECHAELQALIDGAPQLFARPRSILIDGVKCGYRKAEDGIDYDDEAAVIKRIKALLPDQADLLVRTQEAINVEAVAQLDSAIRRQIGIRSVSGADASFISFTDTDVEKLVKAILADAAKRQGEDEKPSKSKGKRKGVAA</sequence>
<proteinExistence type="predicted"/>
<dbReference type="OrthoDB" id="8527848at2"/>
<dbReference type="Proteomes" id="UP000587070">
    <property type="component" value="Unassembled WGS sequence"/>
</dbReference>
<dbReference type="SUPFAM" id="SSF161266">
    <property type="entry name" value="Gam-like"/>
    <property type="match status" value="1"/>
</dbReference>
<dbReference type="EMBL" id="JACIGE010000002">
    <property type="protein sequence ID" value="MBB4246532.1"/>
    <property type="molecule type" value="Genomic_DNA"/>
</dbReference>
<keyword evidence="3" id="KW-1185">Reference proteome</keyword>
<reference evidence="2 3" key="1">
    <citation type="submission" date="2020-08" db="EMBL/GenBank/DDBJ databases">
        <title>Genome sequencing of Purple Non-Sulfur Bacteria from various extreme environments.</title>
        <authorList>
            <person name="Mayer M."/>
        </authorList>
    </citation>
    <scope>NUCLEOTIDE SEQUENCE [LARGE SCALE GENOMIC DNA]</scope>
    <source>
        <strain evidence="2 3">2761</strain>
    </source>
</reference>
<comment type="caution">
    <text evidence="2">The sequence shown here is derived from an EMBL/GenBank/DDBJ whole genome shotgun (WGS) entry which is preliminary data.</text>
</comment>
<dbReference type="AlphaFoldDB" id="A0A840GDA3"/>
<feature type="compositionally biased region" description="Basic and acidic residues" evidence="1">
    <location>
        <begin position="174"/>
        <end position="184"/>
    </location>
</feature>
<evidence type="ECO:0000256" key="1">
    <source>
        <dbReference type="SAM" id="MobiDB-lite"/>
    </source>
</evidence>
<feature type="region of interest" description="Disordered" evidence="1">
    <location>
        <begin position="174"/>
        <end position="195"/>
    </location>
</feature>